<feature type="domain" description="Flavodoxin-like" evidence="4">
    <location>
        <begin position="13"/>
        <end position="188"/>
    </location>
</feature>
<keyword evidence="3" id="KW-0288">FMN</keyword>
<dbReference type="RefSeq" id="WP_249250701.1">
    <property type="nucleotide sequence ID" value="NZ_JAKIKT010000011.1"/>
</dbReference>
<accession>A0ABT0NCH6</accession>
<name>A0ABT0NCH6_9GAMM</name>
<dbReference type="InterPro" id="IPR008254">
    <property type="entry name" value="Flavodoxin/NO_synth"/>
</dbReference>
<dbReference type="Gene3D" id="3.40.50.360">
    <property type="match status" value="1"/>
</dbReference>
<dbReference type="PROSITE" id="PS50902">
    <property type="entry name" value="FLAVODOXIN_LIKE"/>
    <property type="match status" value="1"/>
</dbReference>
<dbReference type="InterPro" id="IPR005025">
    <property type="entry name" value="FMN_Rdtase-like_dom"/>
</dbReference>
<dbReference type="InterPro" id="IPR029039">
    <property type="entry name" value="Flavoprotein-like_sf"/>
</dbReference>
<dbReference type="Proteomes" id="UP001202831">
    <property type="component" value="Unassembled WGS sequence"/>
</dbReference>
<evidence type="ECO:0000259" key="4">
    <source>
        <dbReference type="PROSITE" id="PS50902"/>
    </source>
</evidence>
<keyword evidence="6" id="KW-1185">Reference proteome</keyword>
<gene>
    <name evidence="5" type="ORF">L2725_20675</name>
</gene>
<dbReference type="SUPFAM" id="SSF52218">
    <property type="entry name" value="Flavoproteins"/>
    <property type="match status" value="1"/>
</dbReference>
<proteinExistence type="predicted"/>
<dbReference type="EMBL" id="JAKIKT010000011">
    <property type="protein sequence ID" value="MCL2916158.1"/>
    <property type="molecule type" value="Genomic_DNA"/>
</dbReference>
<sequence>MTEARESKAALRIAIVYFSRTGVTAQMAEAIEQGIETFPQVEVIRHQIQGKEIVEGRFANSALFEALAGCHAIIFGSPTYMGSVAAQFKAFADASSDLWCDQLWTDKLAAGFTCGGSPNGDQSSSLHYMVTLASQHGMLWLGLDAAAGYRDKGVNRLGCQLGASAHAPEGELHVEDRKTARYLGRRVAEQVLRFSPQSGSDYRALSTG</sequence>
<comment type="cofactor">
    <cofactor evidence="1">
        <name>FMN</name>
        <dbReference type="ChEBI" id="CHEBI:58210"/>
    </cofactor>
</comment>
<dbReference type="Pfam" id="PF03358">
    <property type="entry name" value="FMN_red"/>
    <property type="match status" value="1"/>
</dbReference>
<reference evidence="5 6" key="1">
    <citation type="submission" date="2022-01" db="EMBL/GenBank/DDBJ databases">
        <title>Whole genome-based taxonomy of the Shewanellaceae.</title>
        <authorList>
            <person name="Martin-Rodriguez A.J."/>
        </authorList>
    </citation>
    <scope>NUCLEOTIDE SEQUENCE [LARGE SCALE GENOMIC DNA]</scope>
    <source>
        <strain evidence="5 6">DSM 21332</strain>
    </source>
</reference>
<comment type="caution">
    <text evidence="5">The sequence shown here is derived from an EMBL/GenBank/DDBJ whole genome shotgun (WGS) entry which is preliminary data.</text>
</comment>
<organism evidence="5 6">
    <name type="scientific">Shewanella corallii</name>
    <dbReference type="NCBI Taxonomy" id="560080"/>
    <lineage>
        <taxon>Bacteria</taxon>
        <taxon>Pseudomonadati</taxon>
        <taxon>Pseudomonadota</taxon>
        <taxon>Gammaproteobacteria</taxon>
        <taxon>Alteromonadales</taxon>
        <taxon>Shewanellaceae</taxon>
        <taxon>Shewanella</taxon>
    </lineage>
</organism>
<keyword evidence="2" id="KW-0285">Flavoprotein</keyword>
<dbReference type="PANTHER" id="PTHR30546:SF23">
    <property type="entry name" value="FLAVOPROTEIN-LIKE PROTEIN YCP4-RELATED"/>
    <property type="match status" value="1"/>
</dbReference>
<evidence type="ECO:0000313" key="6">
    <source>
        <dbReference type="Proteomes" id="UP001202831"/>
    </source>
</evidence>
<protein>
    <submittedName>
        <fullName evidence="5">Flavodoxin family protein</fullName>
    </submittedName>
</protein>
<evidence type="ECO:0000256" key="1">
    <source>
        <dbReference type="ARBA" id="ARBA00001917"/>
    </source>
</evidence>
<dbReference type="PANTHER" id="PTHR30546">
    <property type="entry name" value="FLAVODOXIN-RELATED PROTEIN WRBA-RELATED"/>
    <property type="match status" value="1"/>
</dbReference>
<evidence type="ECO:0000256" key="3">
    <source>
        <dbReference type="ARBA" id="ARBA00022643"/>
    </source>
</evidence>
<evidence type="ECO:0000256" key="2">
    <source>
        <dbReference type="ARBA" id="ARBA00022630"/>
    </source>
</evidence>
<dbReference type="InterPro" id="IPR001226">
    <property type="entry name" value="Flavodoxin_CS"/>
</dbReference>
<dbReference type="PROSITE" id="PS00201">
    <property type="entry name" value="FLAVODOXIN"/>
    <property type="match status" value="1"/>
</dbReference>
<evidence type="ECO:0000313" key="5">
    <source>
        <dbReference type="EMBL" id="MCL2916158.1"/>
    </source>
</evidence>